<name>A0A2R8CET5_9RHOB</name>
<dbReference type="Gene3D" id="3.40.605.10">
    <property type="entry name" value="Aldehyde Dehydrogenase, Chain A, domain 1"/>
    <property type="match status" value="1"/>
</dbReference>
<keyword evidence="1" id="KW-0560">Oxidoreductase</keyword>
<dbReference type="InterPro" id="IPR016161">
    <property type="entry name" value="Ald_DH/histidinol_DH"/>
</dbReference>
<dbReference type="Proteomes" id="UP000244898">
    <property type="component" value="Unassembled WGS sequence"/>
</dbReference>
<dbReference type="OrthoDB" id="9815791at2"/>
<organism evidence="3 4">
    <name type="scientific">Falsiruegeria mediterranea M17</name>
    <dbReference type="NCBI Taxonomy" id="1200281"/>
    <lineage>
        <taxon>Bacteria</taxon>
        <taxon>Pseudomonadati</taxon>
        <taxon>Pseudomonadota</taxon>
        <taxon>Alphaproteobacteria</taxon>
        <taxon>Rhodobacterales</taxon>
        <taxon>Roseobacteraceae</taxon>
        <taxon>Falsiruegeria</taxon>
    </lineage>
</organism>
<gene>
    <name evidence="3" type="primary">adhE</name>
    <name evidence="3" type="ORF">TRM7615_04464</name>
</gene>
<sequence length="459" mass="48991">MDADLKSIAAARRAAETAFEAYRAFLGTDPAQVDAIVDAMARAIEPEAERLGQLAVEETGYGNVPDKRVKNLFNALSVADYLRDVTTLGMLWRDDATKIAAFGEPMGVVAALVPVTNPTSTIIFKVLSAVKAGNAIVCAPHPRGVSCGIETVRIMARVAEQMGAPKGLIQCLDAVTIQGTAELMRHRRTSVVMATGGPAMVKAAYSSGKPTLAVGAGNVPCYVHKSKARDLAEVAEMIVTSKSFDYGTACVSEQAVVADPEIARDLRHELKLKGAYFCTPAEADRLAGVIFKGAQAMDPERVGQSPQALADAAGFSIPPRTRCLVSEETEVGWQRPLSAEKLNPVLAFYEAKSTDHGIELAQSIAKFEGWGHSSVIHSDDADVVARFATVPTGRVLVNTPGIMGGMGYSTDLEPSFMLGTGTWSGSITSDNVTALHLINIKRVAYESRPWRDIYEEYGA</sequence>
<dbReference type="AlphaFoldDB" id="A0A2R8CET5"/>
<evidence type="ECO:0000259" key="2">
    <source>
        <dbReference type="Pfam" id="PF00171"/>
    </source>
</evidence>
<feature type="domain" description="Aldehyde dehydrogenase" evidence="2">
    <location>
        <begin position="6"/>
        <end position="271"/>
    </location>
</feature>
<dbReference type="SUPFAM" id="SSF53720">
    <property type="entry name" value="ALDH-like"/>
    <property type="match status" value="1"/>
</dbReference>
<evidence type="ECO:0000256" key="1">
    <source>
        <dbReference type="ARBA" id="ARBA00023002"/>
    </source>
</evidence>
<dbReference type="PANTHER" id="PTHR11699">
    <property type="entry name" value="ALDEHYDE DEHYDROGENASE-RELATED"/>
    <property type="match status" value="1"/>
</dbReference>
<dbReference type="InterPro" id="IPR016163">
    <property type="entry name" value="Ald_DH_C"/>
</dbReference>
<proteinExistence type="predicted"/>
<dbReference type="Pfam" id="PF00171">
    <property type="entry name" value="Aldedh"/>
    <property type="match status" value="1"/>
</dbReference>
<dbReference type="RefSeq" id="WP_108791861.1">
    <property type="nucleotide sequence ID" value="NZ_ONZG01000014.1"/>
</dbReference>
<evidence type="ECO:0000313" key="3">
    <source>
        <dbReference type="EMBL" id="SPJ30927.1"/>
    </source>
</evidence>
<protein>
    <submittedName>
        <fullName evidence="3">Aldehyde-alcohol dehydrogenase</fullName>
    </submittedName>
</protein>
<dbReference type="CDD" id="cd07122">
    <property type="entry name" value="ALDH_F20_ACDH"/>
    <property type="match status" value="1"/>
</dbReference>
<accession>A0A2R8CET5</accession>
<dbReference type="InterPro" id="IPR015590">
    <property type="entry name" value="Aldehyde_DH_dom"/>
</dbReference>
<evidence type="ECO:0000313" key="4">
    <source>
        <dbReference type="Proteomes" id="UP000244898"/>
    </source>
</evidence>
<dbReference type="InterPro" id="IPR016162">
    <property type="entry name" value="Ald_DH_N"/>
</dbReference>
<keyword evidence="4" id="KW-1185">Reference proteome</keyword>
<dbReference type="GO" id="GO:0016620">
    <property type="term" value="F:oxidoreductase activity, acting on the aldehyde or oxo group of donors, NAD or NADP as acceptor"/>
    <property type="evidence" value="ECO:0007669"/>
    <property type="project" value="InterPro"/>
</dbReference>
<dbReference type="EMBL" id="ONZG01000014">
    <property type="protein sequence ID" value="SPJ30927.1"/>
    <property type="molecule type" value="Genomic_DNA"/>
</dbReference>
<reference evidence="4" key="1">
    <citation type="submission" date="2018-03" db="EMBL/GenBank/DDBJ databases">
        <authorList>
            <person name="Rodrigo-Torres L."/>
            <person name="Arahal R. D."/>
            <person name="Lucena T."/>
        </authorList>
    </citation>
    <scope>NUCLEOTIDE SEQUENCE [LARGE SCALE GENOMIC DNA]</scope>
    <source>
        <strain evidence="4">CECT 7615</strain>
    </source>
</reference>
<dbReference type="Gene3D" id="3.40.309.10">
    <property type="entry name" value="Aldehyde Dehydrogenase, Chain A, domain 2"/>
    <property type="match status" value="1"/>
</dbReference>